<proteinExistence type="predicted"/>
<protein>
    <submittedName>
        <fullName evidence="2">Uncharacterized protein</fullName>
    </submittedName>
</protein>
<accession>A0A3B0Y4G3</accession>
<keyword evidence="1" id="KW-0472">Membrane</keyword>
<organism evidence="2">
    <name type="scientific">hydrothermal vent metagenome</name>
    <dbReference type="NCBI Taxonomy" id="652676"/>
    <lineage>
        <taxon>unclassified sequences</taxon>
        <taxon>metagenomes</taxon>
        <taxon>ecological metagenomes</taxon>
    </lineage>
</organism>
<sequence>MLVSPQQLGHAYLLSLFTGPLNSGAFIRLIYPAYLLGPFTQACYLSPKEQLPGIVVG</sequence>
<keyword evidence="1" id="KW-0812">Transmembrane</keyword>
<evidence type="ECO:0000256" key="1">
    <source>
        <dbReference type="SAM" id="Phobius"/>
    </source>
</evidence>
<keyword evidence="1" id="KW-1133">Transmembrane helix</keyword>
<evidence type="ECO:0000313" key="2">
    <source>
        <dbReference type="EMBL" id="VAW69059.1"/>
    </source>
</evidence>
<feature type="transmembrane region" description="Helical" evidence="1">
    <location>
        <begin position="12"/>
        <end position="31"/>
    </location>
</feature>
<reference evidence="2" key="1">
    <citation type="submission" date="2018-06" db="EMBL/GenBank/DDBJ databases">
        <authorList>
            <person name="Zhirakovskaya E."/>
        </authorList>
    </citation>
    <scope>NUCLEOTIDE SEQUENCE</scope>
</reference>
<name>A0A3B0Y4G3_9ZZZZ</name>
<dbReference type="EMBL" id="UOFI01000142">
    <property type="protein sequence ID" value="VAW69059.1"/>
    <property type="molecule type" value="Genomic_DNA"/>
</dbReference>
<gene>
    <name evidence="2" type="ORF">MNBD_GAMMA09-205</name>
</gene>
<dbReference type="AlphaFoldDB" id="A0A3B0Y4G3"/>